<evidence type="ECO:0000256" key="1">
    <source>
        <dbReference type="SAM" id="MobiDB-lite"/>
    </source>
</evidence>
<dbReference type="EMBL" id="BAAAZA010000039">
    <property type="protein sequence ID" value="GAA3898127.1"/>
    <property type="molecule type" value="Genomic_DNA"/>
</dbReference>
<keyword evidence="3" id="KW-1185">Reference proteome</keyword>
<reference evidence="3" key="1">
    <citation type="journal article" date="2019" name="Int. J. Syst. Evol. Microbiol.">
        <title>The Global Catalogue of Microorganisms (GCM) 10K type strain sequencing project: providing services to taxonomists for standard genome sequencing and annotation.</title>
        <authorList>
            <consortium name="The Broad Institute Genomics Platform"/>
            <consortium name="The Broad Institute Genome Sequencing Center for Infectious Disease"/>
            <person name="Wu L."/>
            <person name="Ma J."/>
        </authorList>
    </citation>
    <scope>NUCLEOTIDE SEQUENCE [LARGE SCALE GENOMIC DNA]</scope>
    <source>
        <strain evidence="3">JCM 16578</strain>
    </source>
</reference>
<dbReference type="RefSeq" id="WP_079050786.1">
    <property type="nucleotide sequence ID" value="NZ_BAAAZA010000039.1"/>
</dbReference>
<gene>
    <name evidence="2" type="ORF">GCM10022207_78090</name>
</gene>
<dbReference type="Proteomes" id="UP001501563">
    <property type="component" value="Unassembled WGS sequence"/>
</dbReference>
<accession>A0ABP7LCK2</accession>
<proteinExistence type="predicted"/>
<evidence type="ECO:0000313" key="2">
    <source>
        <dbReference type="EMBL" id="GAA3898127.1"/>
    </source>
</evidence>
<name>A0ABP7LCK2_9ACTN</name>
<organism evidence="2 3">
    <name type="scientific">Streptomyces lannensis</name>
    <dbReference type="NCBI Taxonomy" id="766498"/>
    <lineage>
        <taxon>Bacteria</taxon>
        <taxon>Bacillati</taxon>
        <taxon>Actinomycetota</taxon>
        <taxon>Actinomycetes</taxon>
        <taxon>Kitasatosporales</taxon>
        <taxon>Streptomycetaceae</taxon>
        <taxon>Streptomyces</taxon>
    </lineage>
</organism>
<feature type="compositionally biased region" description="Acidic residues" evidence="1">
    <location>
        <begin position="1"/>
        <end position="11"/>
    </location>
</feature>
<protein>
    <submittedName>
        <fullName evidence="2">Uncharacterized protein</fullName>
    </submittedName>
</protein>
<comment type="caution">
    <text evidence="2">The sequence shown here is derived from an EMBL/GenBank/DDBJ whole genome shotgun (WGS) entry which is preliminary data.</text>
</comment>
<sequence length="65" mass="7015">MPEGTDGDEWGEPTPDVVLHTGTEQLPDPEDVVLASGHDITPERVEQARRLLNEEGAAGVEKLLP</sequence>
<evidence type="ECO:0000313" key="3">
    <source>
        <dbReference type="Proteomes" id="UP001501563"/>
    </source>
</evidence>
<feature type="region of interest" description="Disordered" evidence="1">
    <location>
        <begin position="1"/>
        <end position="25"/>
    </location>
</feature>